<protein>
    <recommendedName>
        <fullName evidence="5">HTH deoR-type domain-containing protein</fullName>
    </recommendedName>
</protein>
<dbReference type="SMART" id="SM01134">
    <property type="entry name" value="DeoRC"/>
    <property type="match status" value="1"/>
</dbReference>
<dbReference type="InterPro" id="IPR014036">
    <property type="entry name" value="DeoR-like_C"/>
</dbReference>
<evidence type="ECO:0000256" key="2">
    <source>
        <dbReference type="ARBA" id="ARBA00023125"/>
    </source>
</evidence>
<dbReference type="InterPro" id="IPR018356">
    <property type="entry name" value="Tscrpt_reg_HTH_DeoR_CS"/>
</dbReference>
<keyword evidence="2" id="KW-0238">DNA-binding</keyword>
<organism evidence="6 7">
    <name type="scientific">Streptomyces hygroscopicus</name>
    <dbReference type="NCBI Taxonomy" id="1912"/>
    <lineage>
        <taxon>Bacteria</taxon>
        <taxon>Bacillati</taxon>
        <taxon>Actinomycetota</taxon>
        <taxon>Actinomycetes</taxon>
        <taxon>Kitasatosporales</taxon>
        <taxon>Streptomycetaceae</taxon>
        <taxon>Streptomyces</taxon>
        <taxon>Streptomyces violaceusniger group</taxon>
    </lineage>
</organism>
<dbReference type="InterPro" id="IPR050313">
    <property type="entry name" value="Carb_Metab_HTH_regulators"/>
</dbReference>
<feature type="compositionally biased region" description="Polar residues" evidence="4">
    <location>
        <begin position="73"/>
        <end position="82"/>
    </location>
</feature>
<evidence type="ECO:0000259" key="5">
    <source>
        <dbReference type="PROSITE" id="PS51000"/>
    </source>
</evidence>
<dbReference type="PRINTS" id="PR00037">
    <property type="entry name" value="HTHLACR"/>
</dbReference>
<evidence type="ECO:0000256" key="3">
    <source>
        <dbReference type="ARBA" id="ARBA00023163"/>
    </source>
</evidence>
<dbReference type="Pfam" id="PF08220">
    <property type="entry name" value="HTH_DeoR"/>
    <property type="match status" value="1"/>
</dbReference>
<dbReference type="PANTHER" id="PTHR30363">
    <property type="entry name" value="HTH-TYPE TRANSCRIPTIONAL REGULATOR SRLR-RELATED"/>
    <property type="match status" value="1"/>
</dbReference>
<dbReference type="InterPro" id="IPR037171">
    <property type="entry name" value="NagB/RpiA_transferase-like"/>
</dbReference>
<dbReference type="InterPro" id="IPR036388">
    <property type="entry name" value="WH-like_DNA-bd_sf"/>
</dbReference>
<dbReference type="SUPFAM" id="SSF100950">
    <property type="entry name" value="NagB/RpiA/CoA transferase-like"/>
    <property type="match status" value="1"/>
</dbReference>
<dbReference type="Pfam" id="PF00455">
    <property type="entry name" value="DeoRC"/>
    <property type="match status" value="1"/>
</dbReference>
<accession>A0ABQ3U6N1</accession>
<dbReference type="EMBL" id="BNEK01000005">
    <property type="protein sequence ID" value="GHJ31260.1"/>
    <property type="molecule type" value="Genomic_DNA"/>
</dbReference>
<reference evidence="6" key="1">
    <citation type="submission" date="2024-05" db="EMBL/GenBank/DDBJ databases">
        <title>Whole genome shotgun sequence of Streptomyces hygroscopicus NBRC 113678.</title>
        <authorList>
            <person name="Komaki H."/>
            <person name="Tamura T."/>
        </authorList>
    </citation>
    <scope>NUCLEOTIDE SEQUENCE</scope>
    <source>
        <strain evidence="6">N11-34</strain>
    </source>
</reference>
<proteinExistence type="predicted"/>
<sequence>MTATGAPGGRARGRAGSQPRPQPPSRARPQAYAEPRPQVSPESRGQAHSETRPQAQSESRGQAHSESRPQVHRQGQQPQTRPQDARRQTITEYVLEHSTATAAELAGLTGVSLMTVHRDLDELARLGVLRKFRGGVSALPSSVFESSLEYRLGVNRAEKEAVAAVAAELVEPGMSVMLDDSTTALALARLLVEAAPLTVVTNARRVAEVFAGVPHIRLIGLGGEYSHTHDSFLGVPCAEAIGALSVDMVLVSTSAMDARTTYHQEQDVVLVKRAMLAAGTRKVLLMDASKTRRTALHRLCPVDDFDQVVVDDGIEAGLLEELRESVDVRVAKPVP</sequence>
<name>A0ABQ3U6N1_STRHY</name>
<dbReference type="Proteomes" id="UP001054854">
    <property type="component" value="Unassembled WGS sequence"/>
</dbReference>
<feature type="region of interest" description="Disordered" evidence="4">
    <location>
        <begin position="1"/>
        <end position="87"/>
    </location>
</feature>
<dbReference type="SMART" id="SM00420">
    <property type="entry name" value="HTH_DEOR"/>
    <property type="match status" value="1"/>
</dbReference>
<dbReference type="SUPFAM" id="SSF46785">
    <property type="entry name" value="Winged helix' DNA-binding domain"/>
    <property type="match status" value="1"/>
</dbReference>
<gene>
    <name evidence="6" type="ORF">TPA0910_56930</name>
</gene>
<keyword evidence="7" id="KW-1185">Reference proteome</keyword>
<feature type="domain" description="HTH deoR-type" evidence="5">
    <location>
        <begin position="83"/>
        <end position="138"/>
    </location>
</feature>
<comment type="caution">
    <text evidence="6">The sequence shown here is derived from an EMBL/GenBank/DDBJ whole genome shotgun (WGS) entry which is preliminary data.</text>
</comment>
<evidence type="ECO:0000256" key="4">
    <source>
        <dbReference type="SAM" id="MobiDB-lite"/>
    </source>
</evidence>
<keyword evidence="3" id="KW-0804">Transcription</keyword>
<evidence type="ECO:0000313" key="7">
    <source>
        <dbReference type="Proteomes" id="UP001054854"/>
    </source>
</evidence>
<keyword evidence="1" id="KW-0805">Transcription regulation</keyword>
<evidence type="ECO:0000256" key="1">
    <source>
        <dbReference type="ARBA" id="ARBA00023015"/>
    </source>
</evidence>
<feature type="compositionally biased region" description="Gly residues" evidence="4">
    <location>
        <begin position="1"/>
        <end position="10"/>
    </location>
</feature>
<dbReference type="PROSITE" id="PS00894">
    <property type="entry name" value="HTH_DEOR_1"/>
    <property type="match status" value="1"/>
</dbReference>
<dbReference type="PROSITE" id="PS51000">
    <property type="entry name" value="HTH_DEOR_2"/>
    <property type="match status" value="1"/>
</dbReference>
<evidence type="ECO:0000313" key="6">
    <source>
        <dbReference type="EMBL" id="GHJ31260.1"/>
    </source>
</evidence>
<dbReference type="Gene3D" id="1.10.10.10">
    <property type="entry name" value="Winged helix-like DNA-binding domain superfamily/Winged helix DNA-binding domain"/>
    <property type="match status" value="1"/>
</dbReference>
<dbReference type="InterPro" id="IPR001034">
    <property type="entry name" value="DeoR_HTH"/>
</dbReference>
<dbReference type="InterPro" id="IPR036390">
    <property type="entry name" value="WH_DNA-bd_sf"/>
</dbReference>
<dbReference type="PANTHER" id="PTHR30363:SF44">
    <property type="entry name" value="AGA OPERON TRANSCRIPTIONAL REPRESSOR-RELATED"/>
    <property type="match status" value="1"/>
</dbReference>